<dbReference type="SUPFAM" id="SSF51735">
    <property type="entry name" value="NAD(P)-binding Rossmann-fold domains"/>
    <property type="match status" value="1"/>
</dbReference>
<proteinExistence type="inferred from homology"/>
<dbReference type="InterPro" id="IPR020904">
    <property type="entry name" value="Sc_DH/Rdtase_CS"/>
</dbReference>
<dbReference type="Gene3D" id="3.40.50.720">
    <property type="entry name" value="NAD(P)-binding Rossmann-like Domain"/>
    <property type="match status" value="1"/>
</dbReference>
<dbReference type="EMBL" id="CP106793">
    <property type="protein sequence ID" value="UXY24112.1"/>
    <property type="molecule type" value="Genomic_DNA"/>
</dbReference>
<keyword evidence="5" id="KW-1185">Reference proteome</keyword>
<feature type="region of interest" description="Disordered" evidence="3">
    <location>
        <begin position="253"/>
        <end position="277"/>
    </location>
</feature>
<evidence type="ECO:0000313" key="5">
    <source>
        <dbReference type="Proteomes" id="UP001061298"/>
    </source>
</evidence>
<dbReference type="CDD" id="cd05233">
    <property type="entry name" value="SDR_c"/>
    <property type="match status" value="1"/>
</dbReference>
<sequence>MVVTGAGHGIGLAVARCFLREGATVCAVDVSEESLTAQLGGTEGAQLVCADVGSDPQGLAARLLAGGAVDVVVNNVAVRSGKSFLEIEPEDLRRTYATNIEGPWFLTRDVVRRWLTAGRRGSIVFVLSLHSDAIRMNPDYSSSKAALAMLVKELAVELGPHGVRVNAVAPGAIDTWSNGSERSRAHVERSSRPVPLGRLGTVEDVAHWVLALSDERLAAYMTGSVITVDGGLGLHNWLLDLYADAADEREATRFDADETTAETRSDRSESQSRITGP</sequence>
<dbReference type="PANTHER" id="PTHR43669">
    <property type="entry name" value="5-KETO-D-GLUCONATE 5-REDUCTASE"/>
    <property type="match status" value="1"/>
</dbReference>
<dbReference type="PRINTS" id="PR00081">
    <property type="entry name" value="GDHRDH"/>
</dbReference>
<dbReference type="Pfam" id="PF13561">
    <property type="entry name" value="adh_short_C2"/>
    <property type="match status" value="1"/>
</dbReference>
<dbReference type="InterPro" id="IPR002347">
    <property type="entry name" value="SDR_fam"/>
</dbReference>
<dbReference type="RefSeq" id="WP_263234344.1">
    <property type="nucleotide sequence ID" value="NZ_CP106793.1"/>
</dbReference>
<dbReference type="InterPro" id="IPR036291">
    <property type="entry name" value="NAD(P)-bd_dom_sf"/>
</dbReference>
<evidence type="ECO:0000256" key="3">
    <source>
        <dbReference type="SAM" id="MobiDB-lite"/>
    </source>
</evidence>
<reference evidence="4" key="1">
    <citation type="submission" date="2022-10" db="EMBL/GenBank/DDBJ databases">
        <authorList>
            <person name="Mo P."/>
        </authorList>
    </citation>
    <scope>NUCLEOTIDE SEQUENCE</scope>
    <source>
        <strain evidence="4">HUAS 13-4</strain>
    </source>
</reference>
<accession>A0ABY6EBR4</accession>
<evidence type="ECO:0000313" key="4">
    <source>
        <dbReference type="EMBL" id="UXY24112.1"/>
    </source>
</evidence>
<evidence type="ECO:0000256" key="1">
    <source>
        <dbReference type="ARBA" id="ARBA00006484"/>
    </source>
</evidence>
<name>A0ABY6EBR4_9ACTN</name>
<feature type="compositionally biased region" description="Basic and acidic residues" evidence="3">
    <location>
        <begin position="253"/>
        <end position="270"/>
    </location>
</feature>
<comment type="similarity">
    <text evidence="1">Belongs to the short-chain dehydrogenases/reductases (SDR) family.</text>
</comment>
<gene>
    <name evidence="4" type="ORF">N8I84_39500</name>
</gene>
<protein>
    <submittedName>
        <fullName evidence="4">SDR family oxidoreductase</fullName>
    </submittedName>
</protein>
<dbReference type="PROSITE" id="PS00061">
    <property type="entry name" value="ADH_SHORT"/>
    <property type="match status" value="1"/>
</dbReference>
<evidence type="ECO:0000256" key="2">
    <source>
        <dbReference type="ARBA" id="ARBA00023002"/>
    </source>
</evidence>
<dbReference type="PANTHER" id="PTHR43669:SF8">
    <property type="entry name" value="SHORT-CHAIN TYPE DEHYDROGENASE_REDUCTASE-RELATED"/>
    <property type="match status" value="1"/>
</dbReference>
<dbReference type="Proteomes" id="UP001061298">
    <property type="component" value="Chromosome"/>
</dbReference>
<keyword evidence="2" id="KW-0560">Oxidoreductase</keyword>
<dbReference type="PRINTS" id="PR00080">
    <property type="entry name" value="SDRFAMILY"/>
</dbReference>
<organism evidence="4 5">
    <name type="scientific">Streptomyces cynarae</name>
    <dbReference type="NCBI Taxonomy" id="2981134"/>
    <lineage>
        <taxon>Bacteria</taxon>
        <taxon>Bacillati</taxon>
        <taxon>Actinomycetota</taxon>
        <taxon>Actinomycetes</taxon>
        <taxon>Kitasatosporales</taxon>
        <taxon>Streptomycetaceae</taxon>
        <taxon>Streptomyces</taxon>
    </lineage>
</organism>